<keyword evidence="4" id="KW-0493">Microtubule</keyword>
<feature type="compositionally biased region" description="Polar residues" evidence="14">
    <location>
        <begin position="100"/>
        <end position="110"/>
    </location>
</feature>
<feature type="region of interest" description="Disordered" evidence="14">
    <location>
        <begin position="73"/>
        <end position="155"/>
    </location>
</feature>
<dbReference type="FunFam" id="1.20.140.100:FF:000004">
    <property type="entry name" value="Dynein axonemal heavy chain 6"/>
    <property type="match status" value="1"/>
</dbReference>
<dbReference type="InterPro" id="IPR042228">
    <property type="entry name" value="Dynein_linker_3"/>
</dbReference>
<keyword evidence="7" id="KW-0243">Dynein</keyword>
<sequence>MSSSKASPHFTLGIDRKDLQARIYAQPDVLSQNKPLALKAVRKGPPQPARPFIQRKLEPLPALAAYQKRKNEEVLKFEEKPEEARGSVPPHPKHMKTDEPSSPTFSSNPSLPELAPQPLSSLHVTPPRPPISSRLTDSFLQVRKRQSSSRKTNQSALYVNTDPGTVITKYSPPLEELTDPLEIVARLKKEPELGFVYLTPSGGSVHYNPYNLRVVVHSKVNKNDYSTLSLRGVTRLRNGKEADFTELNQWVSDYNHFNKLLKIKTFFVFRMWKAFATWRKSVRTRKISRCRKSLKENLFYLHPDLGKALLEIKEGAENISENELMTGIDPSTTYTLEEFQGSQLGKMGIVSINLAQFHLDIRNIARHACEEALRREQFVPDPIRPDDPKSNGIDDTLDSSRLSLDSIEMQKYTMQALKRNHCQRLSCFIRLCDYIILSMLHDLTLGSEKHLLQCLKERASCVVEIEDFAEPIPDDEEEDEKVLLLPLKTPSSSVQNTPSHLGRRPTNSNVAIDDEHQVDYKCLFISHLKLESQGLEYKPSLHDFQQVLADTMTRYQDCTLAVPNLLSDSYFNAFTRPVINNKVEEKTCGTGPSLADIFEDDIELMNVAQSVQDVLLSSFSLADDYASKFELFRKFYEENEQFELDSLEDEDNDVAFYRKRLYRYRKQHVQAVEKCPTDKKLGLLLVDTNELKARLIPSPVRCLEAIHDVMPAKAKSMMDRLIQLSQDATFRLETEPTSTMEYVSLLTFLDEIQSQVDKVEEESEVTKDLYELIDKYKVPVPPEDYTYAFNMLKPAVQGLRSSVDRVMSQREQYIDKFCRFLDKDIVALRKELKGVKNEAQNPLVLDPEADEEKVRGILQDLQSKLDGLNDKAVSYKNHQKKFKVEVTRFEELEEVTTEVKLKQLMWDARNEWDTSYNEWMTTPFDELVPDTVNTQVVKFAKSVYQLEKGLPPNAIVPKLKTKVEEMKDKMPVIQDLRNPSLKTRHWEQIEEILDHKFDPEEKKTLKLLEELNAFNFAEALQEVSGQASSEASLEAILKKVEDGWKTMEFIVLPHRDSKDVFILGGTDDIQVQLDDSIVNVSTIAGSRHVGPIKPRVEDWEKQLALFSETLEEWLTCQRNWLYLESIFGAPDIQRQLPDEAKMFNQVDKSWKEIMRRVQKNPLAIRSGTTPGLLEEFKKSNSLLEQIQKCLEDYLESKRLLFSRFFFLSNDELLEILSQTRNPQAVQPHLRKCFDAIAKLEFGKGPPSEPGGPPTITNDILAMLSPEQESVALQKGLKARGNVENWLTNVEESMVVSLRKLTKVAIADFDTRPRHEWATMHASQVVLTVSQIMWCKDLTECLMKESPDEVLESVKGAEQRCFDNLNKLAELVRGTLPKLIRNIIGALITIDVHARDIVTQMVENKVTGLSDFEWVKNLRYYWDPEIDDCIVKMSNSRYIYGYEYLGASPRLVITPLTDRCYLCLMGALQLDLGGAPAGPAGTGKTETTKDLAKALAKQCVVFNCSEGLDFKMMGRFFSGLAQSGAWCCFDEFNRIDIEVLSVIAQQLLTIRNAKLARAKTFLFEGREIKLIRTCAAFVTMNPGYAGRTELPDNLKALFRPFAMMVPDYALIAEVILYSEGFESSKNLARKMVQMYKLCSEQLSQQDHYDFGMRAVKSVLVMAGQLKRENPHLREDVVLIRALRDSNLPKFLADDAILFKGILQDLFPGIELPEHDYGILQSSIENAALSRDLQVVPTQIKKVIQLYETMQVRHGLMLVGPTGGGKTTCYQILKDALTTLHSQGHQHPDYQPVHTFVLNPKSVSMGELYGEVNKLTLEWNDGLMAITVRHCVKDTTDDHKWVICDGPVDALWIENMNTVLDDNKMLCLANSERIKLTQSIHMVFEVQDLAVASPATVSRCGMVYVDPGELKWKPYIQTWIEHKFPIKLPDATKAYLIELFDKFIDPGLKFIKKHCIQAIDQVDINRVVTLSKLFESLLCKDPKRVDWKGETSKLHPLLCTTFLFCYVWALGGNLVQKSMDSFENFVRDVFSETHDVKIPGGGDLYSYFVNFESRYLESWDKIIPTFRYDPEVPYFDLLVPTVDTVRYGYLMEALLDVRYSVLFTGTTGVGKSVIAKGKLTELQEKGLYVPVFINFSAQTNSIRTQEIIESKLEKKRKTVLGAPAGKHVAIFVDDLNMPKLDRYGSQPPIELLRQYQDFGGFYDREKLFWKQIKDMTICAGCAPPGGGRNPVTPRFIRHFAMLCLPSPAEVSLKAIFKSVTIRDTGINRYILCPKVRPKSCPEMSCQEILKANPKAVSGDYTIVYPNGTAYTVYCKMDTTDCGEGGWTRIAYINMTEPGATCPDGFVTKNFTNFNHSLCGINLISAGCQSVFFFSTNCLNYSKVCGQIRGYQYHSPDGFEGSLFVGLDSYYVCGYSITRGNPRQHIWTYAGGIYQNNVNEYDCPCNTGFNLNLPPSYVGNDYYCESGLPVGLLHGAVLYPNDPLWDGQQCLGLEGPCCTNNPNLPWFNKALNGVSNTNYIEVRSCVLYDYTNEDTPLDILEYILRQSVTISDTGINRYILCPKVRPKSCP</sequence>
<dbReference type="GO" id="GO:0005874">
    <property type="term" value="C:microtubule"/>
    <property type="evidence" value="ECO:0007669"/>
    <property type="project" value="UniProtKB-KW"/>
</dbReference>
<dbReference type="EnsemblMetazoa" id="Aqu2.1.42517_001">
    <property type="protein sequence ID" value="Aqu2.1.42517_001"/>
    <property type="gene ID" value="Aqu2.1.42517"/>
</dbReference>
<keyword evidence="3" id="KW-0963">Cytoplasm</keyword>
<dbReference type="InterPro" id="IPR043157">
    <property type="entry name" value="Dynein_AAA1S"/>
</dbReference>
<dbReference type="Gene3D" id="3.20.180.20">
    <property type="entry name" value="Dynein heavy chain, N-terminal domain 2"/>
    <property type="match status" value="1"/>
</dbReference>
<evidence type="ECO:0000256" key="6">
    <source>
        <dbReference type="ARBA" id="ARBA00022840"/>
    </source>
</evidence>
<evidence type="ECO:0000259" key="16">
    <source>
        <dbReference type="Pfam" id="PF12774"/>
    </source>
</evidence>
<dbReference type="SUPFAM" id="SSF52540">
    <property type="entry name" value="P-loop containing nucleoside triphosphate hydrolases"/>
    <property type="match status" value="3"/>
</dbReference>
<evidence type="ECO:0000256" key="4">
    <source>
        <dbReference type="ARBA" id="ARBA00022701"/>
    </source>
</evidence>
<comment type="subcellular location">
    <subcellularLocation>
        <location evidence="1">Cytoplasm</location>
        <location evidence="1">Cytoskeleton</location>
        <location evidence="1">Cilium axoneme</location>
    </subcellularLocation>
</comment>
<dbReference type="FunFam" id="1.10.287.2620:FF:000002">
    <property type="entry name" value="Dynein heavy chain 2, axonemal"/>
    <property type="match status" value="1"/>
</dbReference>
<feature type="compositionally biased region" description="Basic and acidic residues" evidence="14">
    <location>
        <begin position="73"/>
        <end position="85"/>
    </location>
</feature>
<dbReference type="InterPro" id="IPR014716">
    <property type="entry name" value="Fibrinogen_a/b/g_C_1"/>
</dbReference>
<dbReference type="InterPro" id="IPR036056">
    <property type="entry name" value="Fibrinogen-like_C"/>
</dbReference>
<protein>
    <submittedName>
        <fullName evidence="18">Uncharacterized protein</fullName>
    </submittedName>
</protein>
<dbReference type="FunFam" id="3.40.50.300:FF:000063">
    <property type="entry name" value="dynein heavy chain 6, axonemal"/>
    <property type="match status" value="1"/>
</dbReference>
<evidence type="ECO:0000256" key="13">
    <source>
        <dbReference type="SAM" id="Coils"/>
    </source>
</evidence>
<dbReference type="FunFam" id="3.40.50.300:FF:001143">
    <property type="entry name" value="Dynein axonemal heavy chain 6"/>
    <property type="match status" value="1"/>
</dbReference>
<dbReference type="Gene3D" id="1.20.140.100">
    <property type="entry name" value="Dynein heavy chain, N-terminal domain 2"/>
    <property type="match status" value="1"/>
</dbReference>
<keyword evidence="8 13" id="KW-0175">Coiled coil</keyword>
<evidence type="ECO:0000256" key="5">
    <source>
        <dbReference type="ARBA" id="ARBA00022741"/>
    </source>
</evidence>
<dbReference type="FunFam" id="3.20.180.20:FF:000003">
    <property type="entry name" value="Dynein heavy chain 12, axonemal"/>
    <property type="match status" value="1"/>
</dbReference>
<accession>A0A1X7VR12</accession>
<dbReference type="Gene3D" id="1.10.287.2620">
    <property type="match status" value="1"/>
</dbReference>
<dbReference type="InterPro" id="IPR042222">
    <property type="entry name" value="Dynein_2_N"/>
</dbReference>
<evidence type="ECO:0000256" key="2">
    <source>
        <dbReference type="ARBA" id="ARBA00008887"/>
    </source>
</evidence>
<keyword evidence="6" id="KW-0067">ATP-binding</keyword>
<feature type="domain" description="Dynein heavy chain linker" evidence="15">
    <location>
        <begin position="892"/>
        <end position="1302"/>
    </location>
</feature>
<evidence type="ECO:0000313" key="18">
    <source>
        <dbReference type="EnsemblMetazoa" id="Aqu2.1.42517_001"/>
    </source>
</evidence>
<dbReference type="Pfam" id="PF08393">
    <property type="entry name" value="DHC_N2"/>
    <property type="match status" value="1"/>
</dbReference>
<evidence type="ECO:0000256" key="9">
    <source>
        <dbReference type="ARBA" id="ARBA00023069"/>
    </source>
</evidence>
<organism evidence="18">
    <name type="scientific">Amphimedon queenslandica</name>
    <name type="common">Sponge</name>
    <dbReference type="NCBI Taxonomy" id="400682"/>
    <lineage>
        <taxon>Eukaryota</taxon>
        <taxon>Metazoa</taxon>
        <taxon>Porifera</taxon>
        <taxon>Demospongiae</taxon>
        <taxon>Heteroscleromorpha</taxon>
        <taxon>Haplosclerida</taxon>
        <taxon>Niphatidae</taxon>
        <taxon>Amphimedon</taxon>
    </lineage>
</organism>
<dbReference type="eggNOG" id="KOG3595">
    <property type="taxonomic scope" value="Eukaryota"/>
</dbReference>
<name>A0A1X7VR12_AMPQE</name>
<keyword evidence="11" id="KW-0206">Cytoskeleton</keyword>
<evidence type="ECO:0000256" key="10">
    <source>
        <dbReference type="ARBA" id="ARBA00023175"/>
    </source>
</evidence>
<dbReference type="FunFam" id="1.20.58.1120:FF:000007">
    <property type="entry name" value="Dynein heavy chain 4"/>
    <property type="match status" value="1"/>
</dbReference>
<dbReference type="GO" id="GO:0005524">
    <property type="term" value="F:ATP binding"/>
    <property type="evidence" value="ECO:0007669"/>
    <property type="project" value="UniProtKB-KW"/>
</dbReference>
<evidence type="ECO:0000256" key="7">
    <source>
        <dbReference type="ARBA" id="ARBA00023017"/>
    </source>
</evidence>
<dbReference type="Pfam" id="PF12775">
    <property type="entry name" value="AAA_7"/>
    <property type="match status" value="1"/>
</dbReference>
<dbReference type="InterPro" id="IPR026983">
    <property type="entry name" value="DHC"/>
</dbReference>
<evidence type="ECO:0000256" key="11">
    <source>
        <dbReference type="ARBA" id="ARBA00023212"/>
    </source>
</evidence>
<evidence type="ECO:0000256" key="14">
    <source>
        <dbReference type="SAM" id="MobiDB-lite"/>
    </source>
</evidence>
<feature type="domain" description="Dynein heavy chain AAA 5 extension" evidence="17">
    <location>
        <begin position="1935"/>
        <end position="2058"/>
    </location>
</feature>
<evidence type="ECO:0000256" key="1">
    <source>
        <dbReference type="ARBA" id="ARBA00004430"/>
    </source>
</evidence>
<dbReference type="NCBIfam" id="NF040941">
    <property type="entry name" value="GGGWT_bact"/>
    <property type="match status" value="1"/>
</dbReference>
<evidence type="ECO:0000256" key="3">
    <source>
        <dbReference type="ARBA" id="ARBA00022490"/>
    </source>
</evidence>
<dbReference type="Gene3D" id="1.20.58.1120">
    <property type="match status" value="1"/>
</dbReference>
<dbReference type="InParanoid" id="A0A1X7VR12"/>
<dbReference type="PANTHER" id="PTHR22878:SF68">
    <property type="entry name" value="DYNEIN HEAVY CHAIN 6, AXONEMAL-LIKE"/>
    <property type="match status" value="1"/>
</dbReference>
<dbReference type="InterPro" id="IPR027417">
    <property type="entry name" value="P-loop_NTPase"/>
</dbReference>
<dbReference type="SUPFAM" id="SSF56496">
    <property type="entry name" value="Fibrinogen C-terminal domain-like"/>
    <property type="match status" value="1"/>
</dbReference>
<dbReference type="Gene3D" id="3.40.50.300">
    <property type="entry name" value="P-loop containing nucleotide triphosphate hydrolases"/>
    <property type="match status" value="3"/>
</dbReference>
<dbReference type="InterPro" id="IPR013602">
    <property type="entry name" value="Dynein_heavy_linker"/>
</dbReference>
<feature type="coiled-coil region" evidence="13">
    <location>
        <begin position="818"/>
        <end position="878"/>
    </location>
</feature>
<dbReference type="Pfam" id="PF17852">
    <property type="entry name" value="Dynein_AAA_lid"/>
    <property type="match status" value="1"/>
</dbReference>
<dbReference type="GO" id="GO:0005930">
    <property type="term" value="C:axoneme"/>
    <property type="evidence" value="ECO:0007669"/>
    <property type="project" value="UniProtKB-SubCell"/>
</dbReference>
<keyword evidence="9" id="KW-0969">Cilium</keyword>
<keyword evidence="10" id="KW-0505">Motor protein</keyword>
<evidence type="ECO:0000259" key="15">
    <source>
        <dbReference type="Pfam" id="PF08393"/>
    </source>
</evidence>
<evidence type="ECO:0000256" key="12">
    <source>
        <dbReference type="ARBA" id="ARBA00023273"/>
    </source>
</evidence>
<dbReference type="Gene3D" id="3.90.215.10">
    <property type="entry name" value="Gamma Fibrinogen, chain A, domain 1"/>
    <property type="match status" value="1"/>
</dbReference>
<dbReference type="FunFam" id="1.10.8.710:FF:000004">
    <property type="entry name" value="Dynein axonemal heavy chain 6"/>
    <property type="match status" value="1"/>
</dbReference>
<evidence type="ECO:0000259" key="17">
    <source>
        <dbReference type="Pfam" id="PF17852"/>
    </source>
</evidence>
<dbReference type="PANTHER" id="PTHR22878">
    <property type="entry name" value="DYNEIN HEAVY CHAIN 6, AXONEMAL-LIKE-RELATED"/>
    <property type="match status" value="1"/>
</dbReference>
<feature type="domain" description="Dynein heavy chain hydrolytic ATP-binding dynein motor region" evidence="16">
    <location>
        <begin position="1439"/>
        <end position="1765"/>
    </location>
</feature>
<dbReference type="Gene3D" id="1.10.8.710">
    <property type="match status" value="1"/>
</dbReference>
<reference evidence="18" key="1">
    <citation type="submission" date="2017-05" db="UniProtKB">
        <authorList>
            <consortium name="EnsemblMetazoa"/>
        </authorList>
    </citation>
    <scope>IDENTIFICATION</scope>
</reference>
<dbReference type="GO" id="GO:0030286">
    <property type="term" value="C:dynein complex"/>
    <property type="evidence" value="ECO:0007669"/>
    <property type="project" value="UniProtKB-KW"/>
</dbReference>
<dbReference type="InterPro" id="IPR041466">
    <property type="entry name" value="Dynein_AAA5_ext"/>
</dbReference>
<dbReference type="GO" id="GO:0051959">
    <property type="term" value="F:dynein light intermediate chain binding"/>
    <property type="evidence" value="ECO:0007669"/>
    <property type="project" value="InterPro"/>
</dbReference>
<dbReference type="GO" id="GO:0045505">
    <property type="term" value="F:dynein intermediate chain binding"/>
    <property type="evidence" value="ECO:0007669"/>
    <property type="project" value="InterPro"/>
</dbReference>
<proteinExistence type="inferred from homology"/>
<keyword evidence="5" id="KW-0547">Nucleotide-binding</keyword>
<dbReference type="InterPro" id="IPR035699">
    <property type="entry name" value="AAA_6"/>
</dbReference>
<evidence type="ECO:0000256" key="8">
    <source>
        <dbReference type="ARBA" id="ARBA00023054"/>
    </source>
</evidence>
<keyword evidence="12" id="KW-0966">Cell projection</keyword>
<dbReference type="STRING" id="400682.A0A1X7VR12"/>
<dbReference type="GO" id="GO:0007018">
    <property type="term" value="P:microtubule-based movement"/>
    <property type="evidence" value="ECO:0007669"/>
    <property type="project" value="InterPro"/>
</dbReference>
<comment type="similarity">
    <text evidence="2">Belongs to the dynein heavy chain family.</text>
</comment>
<dbReference type="Pfam" id="PF12774">
    <property type="entry name" value="AAA_6"/>
    <property type="match status" value="1"/>
</dbReference>
<dbReference type="OrthoDB" id="5593012at2759"/>
<dbReference type="FunFam" id="1.10.472.130:FF:000015">
    <property type="entry name" value="Dynein heavy chain 7"/>
    <property type="match status" value="1"/>
</dbReference>